<reference evidence="4" key="1">
    <citation type="submission" date="2019-02" db="EMBL/GenBank/DDBJ databases">
        <title>Complete genome sequence of Rhodoferax sp. Gr-4.</title>
        <authorList>
            <person name="Jin L."/>
        </authorList>
    </citation>
    <scope>NUCLEOTIDE SEQUENCE [LARGE SCALE GENOMIC DNA]</scope>
    <source>
        <strain evidence="4">Gr-4</strain>
    </source>
</reference>
<sequence>MMAKKNEVAINGENGGAGRDLLNQLLGQAQALNAAGEFLRTFGVSKIAIVKENKLYQQLSGMSTPNGSELRGTWQEFCGLLGVSVDKADEDIKNVKAFGENALEMMTRIGIGYRELRQFRRLPDDEQKALVEVASTGDKDALIDFAEAVIARHAREKAVLKQEVEDLAAHNTDLGTQRDKAQNDLKAMEKKVRRAARDEEDMVVPLVVADVRAELAALIKKAELAVTSLHPIGVEVVGLVSHADAAEWVEPTLRLGLSGLLAVRELVDGSIKSFAEAMGDSAKRLRSQPDTLSFLDASEIKSVAEEWARLTAVHQHEAALREHERAQAKPRGKGRPAKAPDAPKA</sequence>
<dbReference type="EMBL" id="CP036282">
    <property type="protein sequence ID" value="QDL55917.1"/>
    <property type="molecule type" value="Genomic_DNA"/>
</dbReference>
<name>A0A515ETB0_9BURK</name>
<dbReference type="KEGG" id="rhg:EXZ61_18010"/>
<proteinExistence type="predicted"/>
<feature type="coiled-coil region" evidence="1">
    <location>
        <begin position="143"/>
        <end position="198"/>
    </location>
</feature>
<organism evidence="3 4">
    <name type="scientific">Rhodoferax aquaticus</name>
    <dbReference type="NCBI Taxonomy" id="2527691"/>
    <lineage>
        <taxon>Bacteria</taxon>
        <taxon>Pseudomonadati</taxon>
        <taxon>Pseudomonadota</taxon>
        <taxon>Betaproteobacteria</taxon>
        <taxon>Burkholderiales</taxon>
        <taxon>Comamonadaceae</taxon>
        <taxon>Rhodoferax</taxon>
    </lineage>
</organism>
<evidence type="ECO:0000256" key="2">
    <source>
        <dbReference type="SAM" id="MobiDB-lite"/>
    </source>
</evidence>
<dbReference type="AlphaFoldDB" id="A0A515ETB0"/>
<evidence type="ECO:0000313" key="4">
    <source>
        <dbReference type="Proteomes" id="UP000317365"/>
    </source>
</evidence>
<evidence type="ECO:0000256" key="1">
    <source>
        <dbReference type="SAM" id="Coils"/>
    </source>
</evidence>
<keyword evidence="1" id="KW-0175">Coiled coil</keyword>
<evidence type="ECO:0000313" key="3">
    <source>
        <dbReference type="EMBL" id="QDL55917.1"/>
    </source>
</evidence>
<dbReference type="RefSeq" id="WP_142813069.1">
    <property type="nucleotide sequence ID" value="NZ_CP036282.1"/>
</dbReference>
<gene>
    <name evidence="3" type="ORF">EXZ61_18010</name>
</gene>
<reference evidence="4" key="2">
    <citation type="journal article" date="2020" name="Int. J. Syst. Evol. Microbiol.">
        <title>Genomic insights into a novel species Rhodoferax aquaticus sp. nov., isolated from freshwater.</title>
        <authorList>
            <person name="Li T."/>
            <person name="Zhuo Y."/>
            <person name="Jin C.Z."/>
            <person name="Wu X."/>
            <person name="Ko S.R."/>
            <person name="Jin F.J."/>
            <person name="Ahn C.Y."/>
            <person name="Oh H.M."/>
            <person name="Lee H.G."/>
            <person name="Jin L."/>
        </authorList>
    </citation>
    <scope>NUCLEOTIDE SEQUENCE [LARGE SCALE GENOMIC DNA]</scope>
    <source>
        <strain evidence="4">Gr-4</strain>
    </source>
</reference>
<feature type="region of interest" description="Disordered" evidence="2">
    <location>
        <begin position="316"/>
        <end position="345"/>
    </location>
</feature>
<protein>
    <recommendedName>
        <fullName evidence="5">DUF3102 domain-containing protein</fullName>
    </recommendedName>
</protein>
<dbReference type="Proteomes" id="UP000317365">
    <property type="component" value="Chromosome"/>
</dbReference>
<feature type="compositionally biased region" description="Basic and acidic residues" evidence="2">
    <location>
        <begin position="316"/>
        <end position="327"/>
    </location>
</feature>
<accession>A0A515ETB0</accession>
<keyword evidence="4" id="KW-1185">Reference proteome</keyword>
<evidence type="ECO:0008006" key="5">
    <source>
        <dbReference type="Google" id="ProtNLM"/>
    </source>
</evidence>